<evidence type="ECO:0008006" key="3">
    <source>
        <dbReference type="Google" id="ProtNLM"/>
    </source>
</evidence>
<dbReference type="EMBL" id="KZ084086">
    <property type="protein sequence ID" value="OSD08599.1"/>
    <property type="molecule type" value="Genomic_DNA"/>
</dbReference>
<evidence type="ECO:0000313" key="2">
    <source>
        <dbReference type="Proteomes" id="UP000193067"/>
    </source>
</evidence>
<keyword evidence="2" id="KW-1185">Reference proteome</keyword>
<evidence type="ECO:0000313" key="1">
    <source>
        <dbReference type="EMBL" id="OSD08599.1"/>
    </source>
</evidence>
<dbReference type="Proteomes" id="UP000193067">
    <property type="component" value="Unassembled WGS sequence"/>
</dbReference>
<reference evidence="1 2" key="1">
    <citation type="journal article" date="2015" name="Biotechnol. Biofuels">
        <title>Enhanced degradation of softwood versus hardwood by the white-rot fungus Pycnoporus coccineus.</title>
        <authorList>
            <person name="Couturier M."/>
            <person name="Navarro D."/>
            <person name="Chevret D."/>
            <person name="Henrissat B."/>
            <person name="Piumi F."/>
            <person name="Ruiz-Duenas F.J."/>
            <person name="Martinez A.T."/>
            <person name="Grigoriev I.V."/>
            <person name="Riley R."/>
            <person name="Lipzen A."/>
            <person name="Berrin J.G."/>
            <person name="Master E.R."/>
            <person name="Rosso M.N."/>
        </authorList>
    </citation>
    <scope>NUCLEOTIDE SEQUENCE [LARGE SCALE GENOMIC DNA]</scope>
    <source>
        <strain evidence="1 2">BRFM310</strain>
    </source>
</reference>
<accession>A0A1Y2J5B2</accession>
<proteinExistence type="predicted"/>
<dbReference type="OrthoDB" id="3256525at2759"/>
<organism evidence="1 2">
    <name type="scientific">Trametes coccinea (strain BRFM310)</name>
    <name type="common">Pycnoporus coccineus</name>
    <dbReference type="NCBI Taxonomy" id="1353009"/>
    <lineage>
        <taxon>Eukaryota</taxon>
        <taxon>Fungi</taxon>
        <taxon>Dikarya</taxon>
        <taxon>Basidiomycota</taxon>
        <taxon>Agaricomycotina</taxon>
        <taxon>Agaricomycetes</taxon>
        <taxon>Polyporales</taxon>
        <taxon>Polyporaceae</taxon>
        <taxon>Trametes</taxon>
    </lineage>
</organism>
<dbReference type="AlphaFoldDB" id="A0A1Y2J5B2"/>
<gene>
    <name evidence="1" type="ORF">PYCCODRAFT_1429653</name>
</gene>
<name>A0A1Y2J5B2_TRAC3</name>
<sequence>MQHNLGLRELPPEVWLRVFSYATHIPGALEHDDAQALTAFARDKYGISVHRRHREATDLMLSASRVCKTWAPLVTEFLFQYILVKSGDHAVQIAAVLERFEWDQLNRNSAGRWTLRLELALEGVHRWEDQHTAALARIFACCPNVTVFSTAFSTADASLFQGRRFLRAMRDVSMRSNLRRLELKGDAALFETILPPLAHSLEALWLLPSRRTAPNHSLDPMELPFVHTFILSEGFGWGGPPPAWAMPSLGTLCMDDDNLATIAQRKAQGFFAAHGAQLHRLAACRSALCHIRTCANLVEWTISCGLLFHVARLGPSEYWLPATVRRLTLADDMSTTYMLRLDHIALLVEWLGDGLLPALETIRFLLPLGRHVRRQRCREDWEQAFELLYERCKRRGVFLEASIGGDEHTADVWSPLSLDHLLDPLEPYPARYAFSAH</sequence>
<protein>
    <recommendedName>
        <fullName evidence="3">F-box domain-containing protein</fullName>
    </recommendedName>
</protein>